<dbReference type="Gene3D" id="3.40.50.1820">
    <property type="entry name" value="alpha/beta hydrolase"/>
    <property type="match status" value="1"/>
</dbReference>
<name>A0A5D0NWN1_9ACTN</name>
<dbReference type="Pfam" id="PF06500">
    <property type="entry name" value="FrsA-like"/>
    <property type="match status" value="1"/>
</dbReference>
<dbReference type="SUPFAM" id="SSF53474">
    <property type="entry name" value="alpha/beta-Hydrolases"/>
    <property type="match status" value="1"/>
</dbReference>
<dbReference type="PANTHER" id="PTHR22946">
    <property type="entry name" value="DIENELACTONE HYDROLASE DOMAIN-CONTAINING PROTEIN-RELATED"/>
    <property type="match status" value="1"/>
</dbReference>
<dbReference type="EMBL" id="VSFG01000001">
    <property type="protein sequence ID" value="TYB48946.1"/>
    <property type="molecule type" value="Genomic_DNA"/>
</dbReference>
<dbReference type="InterPro" id="IPR050261">
    <property type="entry name" value="FrsA_esterase"/>
</dbReference>
<dbReference type="Proteomes" id="UP000323380">
    <property type="component" value="Unassembled WGS sequence"/>
</dbReference>
<comment type="caution">
    <text evidence="5">The sequence shown here is derived from an EMBL/GenBank/DDBJ whole genome shotgun (WGS) entry which is preliminary data.</text>
</comment>
<dbReference type="GO" id="GO:0016787">
    <property type="term" value="F:hydrolase activity"/>
    <property type="evidence" value="ECO:0007669"/>
    <property type="project" value="UniProtKB-KW"/>
</dbReference>
<gene>
    <name evidence="5" type="ORF">FXF69_07300</name>
</gene>
<evidence type="ECO:0000256" key="3">
    <source>
        <dbReference type="SAM" id="MobiDB-lite"/>
    </source>
</evidence>
<evidence type="ECO:0000256" key="1">
    <source>
        <dbReference type="ARBA" id="ARBA00008645"/>
    </source>
</evidence>
<keyword evidence="6" id="KW-1185">Reference proteome</keyword>
<dbReference type="STRING" id="1220554.GCA_001552135_07848"/>
<dbReference type="Pfam" id="PF12146">
    <property type="entry name" value="Hydrolase_4"/>
    <property type="match status" value="1"/>
</dbReference>
<proteinExistence type="inferred from homology"/>
<protein>
    <submittedName>
        <fullName evidence="5">Alpha/beta hydrolase</fullName>
    </submittedName>
</protein>
<evidence type="ECO:0000259" key="4">
    <source>
        <dbReference type="Pfam" id="PF12146"/>
    </source>
</evidence>
<keyword evidence="2 5" id="KW-0378">Hydrolase</keyword>
<organism evidence="5 6">
    <name type="scientific">Actinomadura chibensis</name>
    <dbReference type="NCBI Taxonomy" id="392828"/>
    <lineage>
        <taxon>Bacteria</taxon>
        <taxon>Bacillati</taxon>
        <taxon>Actinomycetota</taxon>
        <taxon>Actinomycetes</taxon>
        <taxon>Streptosporangiales</taxon>
        <taxon>Thermomonosporaceae</taxon>
        <taxon>Actinomadura</taxon>
    </lineage>
</organism>
<dbReference type="AlphaFoldDB" id="A0A5D0NWN1"/>
<feature type="region of interest" description="Disordered" evidence="3">
    <location>
        <begin position="1"/>
        <end position="22"/>
    </location>
</feature>
<evidence type="ECO:0000256" key="2">
    <source>
        <dbReference type="ARBA" id="ARBA00022801"/>
    </source>
</evidence>
<evidence type="ECO:0000313" key="6">
    <source>
        <dbReference type="Proteomes" id="UP000323380"/>
    </source>
</evidence>
<accession>A0A5D0NWN1</accession>
<dbReference type="PANTHER" id="PTHR22946:SF12">
    <property type="entry name" value="CONIDIAL PIGMENT BIOSYNTHESIS PROTEIN AYG1 (AFU_ORTHOLOGUE AFUA_2G17550)"/>
    <property type="match status" value="1"/>
</dbReference>
<comment type="similarity">
    <text evidence="1">Belongs to the AB hydrolase superfamily.</text>
</comment>
<dbReference type="InterPro" id="IPR029058">
    <property type="entry name" value="AB_hydrolase_fold"/>
</dbReference>
<evidence type="ECO:0000313" key="5">
    <source>
        <dbReference type="EMBL" id="TYB48946.1"/>
    </source>
</evidence>
<reference evidence="5 6" key="1">
    <citation type="submission" date="2019-08" db="EMBL/GenBank/DDBJ databases">
        <title>Actinomadura sp. nov. CYP1-5 isolated from mountain soil.</title>
        <authorList>
            <person name="Songsumanus A."/>
            <person name="Kuncharoen N."/>
            <person name="Kudo T."/>
            <person name="Yuki M."/>
            <person name="Igarashi Y."/>
            <person name="Tanasupawat S."/>
        </authorList>
    </citation>
    <scope>NUCLEOTIDE SEQUENCE [LARGE SCALE GENOMIC DNA]</scope>
    <source>
        <strain evidence="5 6">JCM 14158</strain>
    </source>
</reference>
<dbReference type="Gene3D" id="1.20.1440.110">
    <property type="entry name" value="acylaminoacyl peptidase"/>
    <property type="match status" value="1"/>
</dbReference>
<feature type="domain" description="Serine aminopeptidase S33" evidence="4">
    <location>
        <begin position="348"/>
        <end position="391"/>
    </location>
</feature>
<sequence length="419" mass="46153">MFTKPADTPHGPSRTGGYSIRAGPRLRRKRGGRMGQPTTAELSKDLGGFALWPDNVFWSFQFLRLAGQAYAGGADFTECYLAVRDVQAGDVDTWHARFTALATDLERRAEREAAEGHPVSARDSWLRASNYYRAGAFFYPVPDPRHAAAIEARRRCFLAYAEHADHEIERVEVPYGDETLPGYRFAPSADVPRPTPALVIFGGADAVAEEMYIFLGRALTERGFTVLAIDGPGQGEALRRGMLARHDTEVPVGAAVDWLQARPGVDPERIGVVGQSLGGYYAPRAAAFDPRLKACVVWGACYAVPMPDAVPPDDPTFTHRLEHEKAIFGGETLEEVKKRVAPFTLEGVAERIGCPILILHGESDTLIPLEDARRLHREVPHDDKRLIIYPSGQPGCTHCQVDALSVVHHDIGDWLERVL</sequence>
<dbReference type="InterPro" id="IPR022742">
    <property type="entry name" value="Hydrolase_4"/>
</dbReference>
<dbReference type="InterPro" id="IPR010520">
    <property type="entry name" value="FrsA-like"/>
</dbReference>